<reference evidence="1 2" key="1">
    <citation type="submission" date="2015-07" db="EMBL/GenBank/DDBJ databases">
        <title>The genome of Melipona quadrifasciata.</title>
        <authorList>
            <person name="Pan H."/>
            <person name="Kapheim K."/>
        </authorList>
    </citation>
    <scope>NUCLEOTIDE SEQUENCE [LARGE SCALE GENOMIC DNA]</scope>
    <source>
        <strain evidence="1">0111107301</strain>
        <tissue evidence="1">Whole body</tissue>
    </source>
</reference>
<dbReference type="Proteomes" id="UP000053105">
    <property type="component" value="Unassembled WGS sequence"/>
</dbReference>
<organism evidence="1 2">
    <name type="scientific">Melipona quadrifasciata</name>
    <dbReference type="NCBI Taxonomy" id="166423"/>
    <lineage>
        <taxon>Eukaryota</taxon>
        <taxon>Metazoa</taxon>
        <taxon>Ecdysozoa</taxon>
        <taxon>Arthropoda</taxon>
        <taxon>Hexapoda</taxon>
        <taxon>Insecta</taxon>
        <taxon>Pterygota</taxon>
        <taxon>Neoptera</taxon>
        <taxon>Endopterygota</taxon>
        <taxon>Hymenoptera</taxon>
        <taxon>Apocrita</taxon>
        <taxon>Aculeata</taxon>
        <taxon>Apoidea</taxon>
        <taxon>Anthophila</taxon>
        <taxon>Apidae</taxon>
        <taxon>Melipona</taxon>
    </lineage>
</organism>
<proteinExistence type="predicted"/>
<protein>
    <submittedName>
        <fullName evidence="1">Uncharacterized protein</fullName>
    </submittedName>
</protein>
<evidence type="ECO:0000313" key="2">
    <source>
        <dbReference type="Proteomes" id="UP000053105"/>
    </source>
</evidence>
<dbReference type="AlphaFoldDB" id="A0A0N0BKK8"/>
<accession>A0A0N0BKK8</accession>
<sequence>MERRQSIAAEKYKSPFLPGFEKTGENARDIWRDFLQERQTQYPDSSDIREDGVRFVGNVPE</sequence>
<dbReference type="EMBL" id="KQ435699">
    <property type="protein sequence ID" value="KOX80648.1"/>
    <property type="molecule type" value="Genomic_DNA"/>
</dbReference>
<evidence type="ECO:0000313" key="1">
    <source>
        <dbReference type="EMBL" id="KOX80648.1"/>
    </source>
</evidence>
<gene>
    <name evidence="1" type="ORF">WN51_05503</name>
</gene>
<name>A0A0N0BKK8_9HYME</name>
<keyword evidence="2" id="KW-1185">Reference proteome</keyword>